<sequence>MSNTRTLPGTGPQRSSPGFGLGLRTVHYQDFLASLQPVDWLEVITDNFLVAGGKPLMMLERFRQDYPIALHGVAMSIGAAHGLNTDYLKKVRQLAERIEALWVSDHLCWTGTATHALHDLYPLPYTEEAAQLVISHIHQAQDVLQRRLVVENVSSYLRFPASGRTEWEFLSYVANEADCELLVDVNNIYVSSVNHGFDALAYLQALPADRVRQIHLAGHSMNGDFIIDTHDHPIRDEVFALYAQACVLFGPTATMIERDDHIPPLPELLAELQRVRDIAASSTSQPLADANRPKLATGIQFSDTPVQHVHAVQTALAITQSLLSELVLAPVCIASHQELPRLLDAGGPLPGHRGLEIYHNAYRARLSEVLADHFPKTLLYVGSEHFDELARAYAEQHPPRGEHLGRYGEHFAAHLALCYPEHPVLYELAELEWALRSVFDAADHSAWDSSAILAGGADSCLQQWPILHPTLRFLSQYSNALQIWRAIADDREVPEASYSEQPLSLAVWRKGLQPHFCSLEPQEAHFLKALQQPGLSIARYAEQAGNVSDPAQLGSCLQQCWEQEFFLRTNVKN</sequence>
<dbReference type="InterPro" id="IPR018640">
    <property type="entry name" value="DUF2063"/>
</dbReference>
<dbReference type="SUPFAM" id="SSF51658">
    <property type="entry name" value="Xylose isomerase-like"/>
    <property type="match status" value="1"/>
</dbReference>
<dbReference type="InterPro" id="IPR007801">
    <property type="entry name" value="MbnB/TglH/ChrH"/>
</dbReference>
<name>A0ABR7A0Q6_9BURK</name>
<dbReference type="RefSeq" id="WP_186902156.1">
    <property type="nucleotide sequence ID" value="NZ_JACOGD010000001.1"/>
</dbReference>
<accession>A0ABR7A0Q6</accession>
<dbReference type="PANTHER" id="PTHR42194:SF1">
    <property type="entry name" value="UPF0276 PROTEIN HI_1600"/>
    <property type="match status" value="1"/>
</dbReference>
<keyword evidence="3" id="KW-1185">Reference proteome</keyword>
<feature type="domain" description="Putative DNA-binding" evidence="1">
    <location>
        <begin position="347"/>
        <end position="415"/>
    </location>
</feature>
<reference evidence="2 3" key="1">
    <citation type="submission" date="2020-08" db="EMBL/GenBank/DDBJ databases">
        <title>Novel species isolated from subtropical streams in China.</title>
        <authorList>
            <person name="Lu H."/>
        </authorList>
    </citation>
    <scope>NUCLEOTIDE SEQUENCE [LARGE SCALE GENOMIC DNA]</scope>
    <source>
        <strain evidence="2 3">CY22W</strain>
    </source>
</reference>
<dbReference type="InterPro" id="IPR044922">
    <property type="entry name" value="DUF2063_N_sf"/>
</dbReference>
<comment type="caution">
    <text evidence="2">The sequence shown here is derived from an EMBL/GenBank/DDBJ whole genome shotgun (WGS) entry which is preliminary data.</text>
</comment>
<protein>
    <submittedName>
        <fullName evidence="2">DUF692 family protein</fullName>
    </submittedName>
</protein>
<dbReference type="EMBL" id="JACOGD010000001">
    <property type="protein sequence ID" value="MBC3930268.1"/>
    <property type="molecule type" value="Genomic_DNA"/>
</dbReference>
<dbReference type="Gene3D" id="1.10.150.690">
    <property type="entry name" value="DUF2063"/>
    <property type="match status" value="1"/>
</dbReference>
<dbReference type="InterPro" id="IPR036237">
    <property type="entry name" value="Xyl_isomerase-like_sf"/>
</dbReference>
<organism evidence="2 3">
    <name type="scientific">Undibacterium curvum</name>
    <dbReference type="NCBI Taxonomy" id="2762294"/>
    <lineage>
        <taxon>Bacteria</taxon>
        <taxon>Pseudomonadati</taxon>
        <taxon>Pseudomonadota</taxon>
        <taxon>Betaproteobacteria</taxon>
        <taxon>Burkholderiales</taxon>
        <taxon>Oxalobacteraceae</taxon>
        <taxon>Undibacterium</taxon>
    </lineage>
</organism>
<dbReference type="Pfam" id="PF05114">
    <property type="entry name" value="MbnB_TglH_ChrH"/>
    <property type="match status" value="1"/>
</dbReference>
<proteinExistence type="predicted"/>
<dbReference type="Pfam" id="PF09836">
    <property type="entry name" value="DUF2063"/>
    <property type="match status" value="1"/>
</dbReference>
<dbReference type="Gene3D" id="3.20.20.150">
    <property type="entry name" value="Divalent-metal-dependent TIM barrel enzymes"/>
    <property type="match status" value="1"/>
</dbReference>
<evidence type="ECO:0000259" key="1">
    <source>
        <dbReference type="Pfam" id="PF09836"/>
    </source>
</evidence>
<dbReference type="PANTHER" id="PTHR42194">
    <property type="entry name" value="UPF0276 PROTEIN HI_1600"/>
    <property type="match status" value="1"/>
</dbReference>
<evidence type="ECO:0000313" key="2">
    <source>
        <dbReference type="EMBL" id="MBC3930268.1"/>
    </source>
</evidence>
<evidence type="ECO:0000313" key="3">
    <source>
        <dbReference type="Proteomes" id="UP000654304"/>
    </source>
</evidence>
<dbReference type="NCBIfam" id="NF003818">
    <property type="entry name" value="PRK05409.1"/>
    <property type="match status" value="1"/>
</dbReference>
<gene>
    <name evidence="2" type="ORF">H8K43_01180</name>
</gene>
<dbReference type="Proteomes" id="UP000654304">
    <property type="component" value="Unassembled WGS sequence"/>
</dbReference>